<proteinExistence type="inferred from homology"/>
<dbReference type="PANTHER" id="PTHR42693:SF33">
    <property type="entry name" value="ARYLSULFATASE"/>
    <property type="match status" value="1"/>
</dbReference>
<feature type="chain" id="PRO_5047376856" evidence="5">
    <location>
        <begin position="18"/>
        <end position="456"/>
    </location>
</feature>
<dbReference type="PROSITE" id="PS00149">
    <property type="entry name" value="SULFATASE_2"/>
    <property type="match status" value="1"/>
</dbReference>
<accession>A0ABU5MTI8</accession>
<evidence type="ECO:0000313" key="8">
    <source>
        <dbReference type="Proteomes" id="UP001290861"/>
    </source>
</evidence>
<evidence type="ECO:0000256" key="2">
    <source>
        <dbReference type="ARBA" id="ARBA00022723"/>
    </source>
</evidence>
<keyword evidence="2" id="KW-0479">Metal-binding</keyword>
<dbReference type="PANTHER" id="PTHR42693">
    <property type="entry name" value="ARYLSULFATASE FAMILY MEMBER"/>
    <property type="match status" value="1"/>
</dbReference>
<name>A0ABU5MTI8_9BACT</name>
<evidence type="ECO:0000256" key="4">
    <source>
        <dbReference type="ARBA" id="ARBA00022837"/>
    </source>
</evidence>
<organism evidence="7 8">
    <name type="scientific">Pontiella agarivorans</name>
    <dbReference type="NCBI Taxonomy" id="3038953"/>
    <lineage>
        <taxon>Bacteria</taxon>
        <taxon>Pseudomonadati</taxon>
        <taxon>Kiritimatiellota</taxon>
        <taxon>Kiritimatiellia</taxon>
        <taxon>Kiritimatiellales</taxon>
        <taxon>Pontiellaceae</taxon>
        <taxon>Pontiella</taxon>
    </lineage>
</organism>
<dbReference type="SUPFAM" id="SSF53649">
    <property type="entry name" value="Alkaline phosphatase-like"/>
    <property type="match status" value="1"/>
</dbReference>
<keyword evidence="3" id="KW-0378">Hydrolase</keyword>
<gene>
    <name evidence="7" type="ORF">P9H32_02790</name>
</gene>
<sequence length="456" mass="51427">MKIWTMLMGWLAVSVLAAEKPNIVLILADDLGFADVSFNGCTDFRTPNVDRLANEGVRFENGYASHSFCAPTRAGLMTGRYQQRFGFETNPAYAPLDEKSGLPASETTIATRLKKAGYKTGLVGKWHLGMSKVQHPMNRGFDFFFGMPSGGHDYFEVNSRDLADSYKLPLIDNEKFANVEGYLTHQLTDHALKFIERSKDDPFFLFLSYNAPHAPWQAPEEAVAQFSHIESKQRQIYAAMVTEMDKGIGRVLHALEAFGLQKNTLVFFLSDNGGPHPGSVTDNGPFRDGKGAVYEGGVHVPFVAYWPGKIPAGSTFEWPVISIDIAPTMAALAGVEKGNMEGENLFPFMTGEQTDAPHENIYFRRRDGAAWAIVNKDGKKLVKADWTNEVKEFFNLKNDAGEQNDLYQSPEQAAVVEQLQNAWDEWNKDNIRYQFWDYPDHKKHQKELYENQRNVR</sequence>
<keyword evidence="8" id="KW-1185">Reference proteome</keyword>
<comment type="caution">
    <text evidence="7">The sequence shown here is derived from an EMBL/GenBank/DDBJ whole genome shotgun (WGS) entry which is preliminary data.</text>
</comment>
<dbReference type="Proteomes" id="UP001290861">
    <property type="component" value="Unassembled WGS sequence"/>
</dbReference>
<dbReference type="InterPro" id="IPR050738">
    <property type="entry name" value="Sulfatase"/>
</dbReference>
<comment type="similarity">
    <text evidence="1">Belongs to the sulfatase family.</text>
</comment>
<dbReference type="Gene3D" id="3.40.720.10">
    <property type="entry name" value="Alkaline Phosphatase, subunit A"/>
    <property type="match status" value="1"/>
</dbReference>
<evidence type="ECO:0000259" key="6">
    <source>
        <dbReference type="Pfam" id="PF00884"/>
    </source>
</evidence>
<dbReference type="InterPro" id="IPR000917">
    <property type="entry name" value="Sulfatase_N"/>
</dbReference>
<evidence type="ECO:0000313" key="7">
    <source>
        <dbReference type="EMBL" id="MDZ8117539.1"/>
    </source>
</evidence>
<dbReference type="Pfam" id="PF00884">
    <property type="entry name" value="Sulfatase"/>
    <property type="match status" value="1"/>
</dbReference>
<evidence type="ECO:0000256" key="3">
    <source>
        <dbReference type="ARBA" id="ARBA00022801"/>
    </source>
</evidence>
<dbReference type="InterPro" id="IPR024607">
    <property type="entry name" value="Sulfatase_CS"/>
</dbReference>
<evidence type="ECO:0000256" key="5">
    <source>
        <dbReference type="SAM" id="SignalP"/>
    </source>
</evidence>
<reference evidence="7 8" key="1">
    <citation type="journal article" date="2024" name="Appl. Environ. Microbiol.">
        <title>Pontiella agarivorans sp. nov., a novel marine anaerobic bacterium capable of degrading macroalgal polysaccharides and fixing nitrogen.</title>
        <authorList>
            <person name="Liu N."/>
            <person name="Kivenson V."/>
            <person name="Peng X."/>
            <person name="Cui Z."/>
            <person name="Lankiewicz T.S."/>
            <person name="Gosselin K.M."/>
            <person name="English C.J."/>
            <person name="Blair E.M."/>
            <person name="O'Malley M.A."/>
            <person name="Valentine D.L."/>
        </authorList>
    </citation>
    <scope>NUCLEOTIDE SEQUENCE [LARGE SCALE GENOMIC DNA]</scope>
    <source>
        <strain evidence="7 8">NLcol2</strain>
    </source>
</reference>
<keyword evidence="5" id="KW-0732">Signal</keyword>
<protein>
    <submittedName>
        <fullName evidence="7">Sulfatase-like hydrolase/transferase</fullName>
    </submittedName>
</protein>
<feature type="signal peptide" evidence="5">
    <location>
        <begin position="1"/>
        <end position="17"/>
    </location>
</feature>
<dbReference type="RefSeq" id="WP_322607340.1">
    <property type="nucleotide sequence ID" value="NZ_JARVCO010000002.1"/>
</dbReference>
<evidence type="ECO:0000256" key="1">
    <source>
        <dbReference type="ARBA" id="ARBA00008779"/>
    </source>
</evidence>
<dbReference type="InterPro" id="IPR017850">
    <property type="entry name" value="Alkaline_phosphatase_core_sf"/>
</dbReference>
<dbReference type="EMBL" id="JARVCO010000002">
    <property type="protein sequence ID" value="MDZ8117539.1"/>
    <property type="molecule type" value="Genomic_DNA"/>
</dbReference>
<feature type="domain" description="Sulfatase N-terminal" evidence="6">
    <location>
        <begin position="21"/>
        <end position="335"/>
    </location>
</feature>
<keyword evidence="4" id="KW-0106">Calcium</keyword>